<evidence type="ECO:0000313" key="8">
    <source>
        <dbReference type="EMBL" id="OOF66718.1"/>
    </source>
</evidence>
<keyword evidence="4" id="KW-0732">Signal</keyword>
<evidence type="ECO:0000313" key="9">
    <source>
        <dbReference type="Proteomes" id="UP000188820"/>
    </source>
</evidence>
<dbReference type="Pfam" id="PF03865">
    <property type="entry name" value="ShlB"/>
    <property type="match status" value="1"/>
</dbReference>
<dbReference type="Gene3D" id="2.40.160.50">
    <property type="entry name" value="membrane protein fhac: a member of the omp85/tpsb transporter family"/>
    <property type="match status" value="1"/>
</dbReference>
<reference evidence="8 9" key="1">
    <citation type="submission" date="2016-10" db="EMBL/GenBank/DDBJ databases">
        <title>Rodentibacter gen. nov. and new species.</title>
        <authorList>
            <person name="Christensen H."/>
        </authorList>
    </citation>
    <scope>NUCLEOTIDE SEQUENCE [LARGE SCALE GENOMIC DNA]</scope>
    <source>
        <strain evidence="8 9">1998236014</strain>
    </source>
</reference>
<dbReference type="PANTHER" id="PTHR34597:SF3">
    <property type="entry name" value="OUTER MEMBRANE TRANSPORTER CDIB"/>
    <property type="match status" value="1"/>
</dbReference>
<feature type="domain" description="Polypeptide-transport-associated ShlB-type" evidence="6">
    <location>
        <begin position="72"/>
        <end position="140"/>
    </location>
</feature>
<feature type="chain" id="PRO_5047387116" evidence="4">
    <location>
        <begin position="18"/>
        <end position="543"/>
    </location>
</feature>
<evidence type="ECO:0000256" key="4">
    <source>
        <dbReference type="SAM" id="SignalP"/>
    </source>
</evidence>
<feature type="domain" description="Haemolysin activator HlyB C-terminal" evidence="5">
    <location>
        <begin position="197"/>
        <end position="506"/>
    </location>
</feature>
<organism evidence="8 9">
    <name type="scientific">Rodentibacter caecimuris</name>
    <dbReference type="NCBI Taxonomy" id="1796644"/>
    <lineage>
        <taxon>Bacteria</taxon>
        <taxon>Pseudomonadati</taxon>
        <taxon>Pseudomonadota</taxon>
        <taxon>Gammaproteobacteria</taxon>
        <taxon>Pasteurellales</taxon>
        <taxon>Pasteurellaceae</taxon>
        <taxon>Rodentibacter</taxon>
    </lineage>
</organism>
<dbReference type="Pfam" id="PF17287">
    <property type="entry name" value="POTRA_3"/>
    <property type="match status" value="1"/>
</dbReference>
<evidence type="ECO:0000259" key="5">
    <source>
        <dbReference type="Pfam" id="PF03865"/>
    </source>
</evidence>
<keyword evidence="2" id="KW-0812">Transmembrane</keyword>
<proteinExistence type="predicted"/>
<dbReference type="PANTHER" id="PTHR34597">
    <property type="entry name" value="SLR1661 PROTEIN"/>
    <property type="match status" value="1"/>
</dbReference>
<feature type="signal peptide" evidence="4">
    <location>
        <begin position="1"/>
        <end position="17"/>
    </location>
</feature>
<gene>
    <name evidence="8" type="ORF">BKG89_10145</name>
</gene>
<feature type="domain" description="ShlB POTRA" evidence="7">
    <location>
        <begin position="147"/>
        <end position="192"/>
    </location>
</feature>
<sequence>MKYFVPLAFCCPLLVLANNSAPTTEFNRFQQQTKIQNEQLKQVQQQHWVEQHQYQTKQNNEAVSDLSQVCLPYEGIQFVGFNLIDPKPFAPTPHECLNETRLNKLSQDITAAYLALGYVYNPFQFEDDHSGKLIMRVTEGQVSEVSSNSKRLNFSTLLPNIIGKPLNIKDLDQALDQANKMPGSKVTVDVFPSKNGAIKLAFSNEEKSRINGFLSVDNYASQRSGRWQTKAGIQVDSPLGLSDTLYLNVAHTLKSYRRNFNRSVSLFHTIPYGYWTFSSFASLSSFKSDIPLQQITAQQKGKTWQIALRTDYTFQRNSNSISALYVQLERTKSKGYFQDSLILLQSPTLTTIQTGVNHLQLFPNGSLIADLSYERGLKRWKAISNQGPDQPEGLFNLWRSELQLHYYYPVKSQHIHQSVRLSGQYSKNYLPAIKQTELLGRYSVRGFNDLSLLAEKNIIMQNNIGWLYQRNQWQVEPYLGIDVGVQKTTALDARSQKAFGYAIGIKTVHPRWQMQLEWATGRLFQTEGIQQERSVNANFIYFF</sequence>
<evidence type="ECO:0000256" key="1">
    <source>
        <dbReference type="ARBA" id="ARBA00022452"/>
    </source>
</evidence>
<dbReference type="RefSeq" id="WP_077464585.1">
    <property type="nucleotide sequence ID" value="NZ_MLAA01000052.1"/>
</dbReference>
<dbReference type="InterPro" id="IPR027282">
    <property type="entry name" value="TPS"/>
</dbReference>
<dbReference type="EMBL" id="MLAA01000052">
    <property type="protein sequence ID" value="OOF66718.1"/>
    <property type="molecule type" value="Genomic_DNA"/>
</dbReference>
<keyword evidence="1" id="KW-1134">Transmembrane beta strand</keyword>
<protein>
    <submittedName>
        <fullName evidence="8">Hemin-binding protein</fullName>
    </submittedName>
</protein>
<accession>A0ABX3KVE8</accession>
<dbReference type="Proteomes" id="UP000188820">
    <property type="component" value="Unassembled WGS sequence"/>
</dbReference>
<keyword evidence="1" id="KW-0472">Membrane</keyword>
<dbReference type="InterPro" id="IPR013686">
    <property type="entry name" value="Polypept-transport_assoc_ShlB"/>
</dbReference>
<dbReference type="InterPro" id="IPR005565">
    <property type="entry name" value="Hemolysn_activator_HlyB_C"/>
</dbReference>
<dbReference type="Pfam" id="PF08479">
    <property type="entry name" value="POTRA_2"/>
    <property type="match status" value="1"/>
</dbReference>
<evidence type="ECO:0000259" key="6">
    <source>
        <dbReference type="Pfam" id="PF08479"/>
    </source>
</evidence>
<keyword evidence="9" id="KW-1185">Reference proteome</keyword>
<evidence type="ECO:0000259" key="7">
    <source>
        <dbReference type="Pfam" id="PF17287"/>
    </source>
</evidence>
<dbReference type="InterPro" id="IPR035251">
    <property type="entry name" value="ShlB_POTRA"/>
</dbReference>
<dbReference type="PIRSF" id="PIRSF029745">
    <property type="entry name" value="FhaC"/>
    <property type="match status" value="1"/>
</dbReference>
<keyword evidence="3" id="KW-0998">Cell outer membrane</keyword>
<name>A0ABX3KVE8_9PAST</name>
<dbReference type="InterPro" id="IPR051544">
    <property type="entry name" value="TPS_OM_transporter"/>
</dbReference>
<comment type="caution">
    <text evidence="8">The sequence shown here is derived from an EMBL/GenBank/DDBJ whole genome shotgun (WGS) entry which is preliminary data.</text>
</comment>
<evidence type="ECO:0000256" key="2">
    <source>
        <dbReference type="ARBA" id="ARBA00022692"/>
    </source>
</evidence>
<evidence type="ECO:0000256" key="3">
    <source>
        <dbReference type="ARBA" id="ARBA00023237"/>
    </source>
</evidence>